<gene>
    <name evidence="2" type="ORF">AHMF7605_28385</name>
</gene>
<keyword evidence="3" id="KW-1185">Reference proteome</keyword>
<dbReference type="RefSeq" id="WP_106933291.1">
    <property type="nucleotide sequence ID" value="NZ_PYFT01000001.1"/>
</dbReference>
<proteinExistence type="predicted"/>
<evidence type="ECO:0000313" key="2">
    <source>
        <dbReference type="EMBL" id="PSR57119.1"/>
    </source>
</evidence>
<dbReference type="InterPro" id="IPR006179">
    <property type="entry name" value="5_nucleotidase/apyrase"/>
</dbReference>
<dbReference type="EMBL" id="PYFT01000001">
    <property type="protein sequence ID" value="PSR57119.1"/>
    <property type="molecule type" value="Genomic_DNA"/>
</dbReference>
<dbReference type="GO" id="GO:0016787">
    <property type="term" value="F:hydrolase activity"/>
    <property type="evidence" value="ECO:0007669"/>
    <property type="project" value="InterPro"/>
</dbReference>
<name>A0A2T2YNR7_9BACT</name>
<dbReference type="InterPro" id="IPR036907">
    <property type="entry name" value="5'-Nucleotdase_C_sf"/>
</dbReference>
<protein>
    <recommendedName>
        <fullName evidence="1">5'-Nucleotidase C-terminal domain-containing protein</fullName>
    </recommendedName>
</protein>
<dbReference type="OrthoDB" id="4762412at2"/>
<evidence type="ECO:0000259" key="1">
    <source>
        <dbReference type="Pfam" id="PF02872"/>
    </source>
</evidence>
<dbReference type="Proteomes" id="UP000240357">
    <property type="component" value="Unassembled WGS sequence"/>
</dbReference>
<reference evidence="2 3" key="1">
    <citation type="submission" date="2018-03" db="EMBL/GenBank/DDBJ databases">
        <title>Adhaeribacter sp. HMF7605 Genome sequencing and assembly.</title>
        <authorList>
            <person name="Kang H."/>
            <person name="Kang J."/>
            <person name="Cha I."/>
            <person name="Kim H."/>
            <person name="Joh K."/>
        </authorList>
    </citation>
    <scope>NUCLEOTIDE SEQUENCE [LARGE SCALE GENOMIC DNA]</scope>
    <source>
        <strain evidence="2 3">HMF7605</strain>
    </source>
</reference>
<organism evidence="2 3">
    <name type="scientific">Adhaeribacter arboris</name>
    <dbReference type="NCBI Taxonomy" id="2072846"/>
    <lineage>
        <taxon>Bacteria</taxon>
        <taxon>Pseudomonadati</taxon>
        <taxon>Bacteroidota</taxon>
        <taxon>Cytophagia</taxon>
        <taxon>Cytophagales</taxon>
        <taxon>Hymenobacteraceae</taxon>
        <taxon>Adhaeribacter</taxon>
    </lineage>
</organism>
<sequence length="252" mass="28017">MRSLRWQLYWRNLFFTFLLFSCQRTWQPTAQLRSEAKLPVSANVAADVATEAAILPYRRQVEQRMSEVIGTAPQELKNAVFESSLGNFVADLQRSEAAHLLGKPVDMGLMTRGGLRYIIPQGKITVGDVFELMPFENELLVLTLSGPTVEKLFQFGAEKKILALSNASFTIQNNQASNILIGGKPLNAQKTYTLAISDYLANGGDNLIFLKEAIKTEKVGILLRDAIIQHIQQLTAQGKPVEARVEGRVKVL</sequence>
<dbReference type="InterPro" id="IPR008334">
    <property type="entry name" value="5'-Nucleotdase_C"/>
</dbReference>
<evidence type="ECO:0000313" key="3">
    <source>
        <dbReference type="Proteomes" id="UP000240357"/>
    </source>
</evidence>
<dbReference type="PRINTS" id="PR01607">
    <property type="entry name" value="APYRASEFAMLY"/>
</dbReference>
<dbReference type="AlphaFoldDB" id="A0A2T2YNR7"/>
<dbReference type="PANTHER" id="PTHR11575">
    <property type="entry name" value="5'-NUCLEOTIDASE-RELATED"/>
    <property type="match status" value="1"/>
</dbReference>
<dbReference type="PROSITE" id="PS51257">
    <property type="entry name" value="PROKAR_LIPOPROTEIN"/>
    <property type="match status" value="1"/>
</dbReference>
<dbReference type="Pfam" id="PF02872">
    <property type="entry name" value="5_nucleotid_C"/>
    <property type="match status" value="1"/>
</dbReference>
<comment type="caution">
    <text evidence="2">The sequence shown here is derived from an EMBL/GenBank/DDBJ whole genome shotgun (WGS) entry which is preliminary data.</text>
</comment>
<dbReference type="PANTHER" id="PTHR11575:SF24">
    <property type="entry name" value="5'-NUCLEOTIDASE"/>
    <property type="match status" value="1"/>
</dbReference>
<dbReference type="SUPFAM" id="SSF55816">
    <property type="entry name" value="5'-nucleotidase (syn. UDP-sugar hydrolase), C-terminal domain"/>
    <property type="match status" value="1"/>
</dbReference>
<accession>A0A2T2YNR7</accession>
<feature type="domain" description="5'-Nucleotidase C-terminal" evidence="1">
    <location>
        <begin position="68"/>
        <end position="211"/>
    </location>
</feature>
<dbReference type="GO" id="GO:0009166">
    <property type="term" value="P:nucleotide catabolic process"/>
    <property type="evidence" value="ECO:0007669"/>
    <property type="project" value="InterPro"/>
</dbReference>
<dbReference type="Gene3D" id="3.90.780.10">
    <property type="entry name" value="5'-Nucleotidase, C-terminal domain"/>
    <property type="match status" value="1"/>
</dbReference>